<name>A0ABU3DLD8_9RHOB</name>
<comment type="caution">
    <text evidence="1">The sequence shown here is derived from an EMBL/GenBank/DDBJ whole genome shotgun (WGS) entry which is preliminary data.</text>
</comment>
<evidence type="ECO:0008006" key="3">
    <source>
        <dbReference type="Google" id="ProtNLM"/>
    </source>
</evidence>
<accession>A0ABU3DLD8</accession>
<evidence type="ECO:0000313" key="1">
    <source>
        <dbReference type="EMBL" id="MDT0684533.1"/>
    </source>
</evidence>
<organism evidence="1 2">
    <name type="scientific">Tropicimonas omnivorans</name>
    <dbReference type="NCBI Taxonomy" id="3075590"/>
    <lineage>
        <taxon>Bacteria</taxon>
        <taxon>Pseudomonadati</taxon>
        <taxon>Pseudomonadota</taxon>
        <taxon>Alphaproteobacteria</taxon>
        <taxon>Rhodobacterales</taxon>
        <taxon>Roseobacteraceae</taxon>
        <taxon>Tropicimonas</taxon>
    </lineage>
</organism>
<reference evidence="1 2" key="1">
    <citation type="submission" date="2023-09" db="EMBL/GenBank/DDBJ databases">
        <authorList>
            <person name="Rey-Velasco X."/>
        </authorList>
    </citation>
    <scope>NUCLEOTIDE SEQUENCE [LARGE SCALE GENOMIC DNA]</scope>
    <source>
        <strain evidence="1 2">F158</strain>
    </source>
</reference>
<sequence length="71" mass="8155">MVVEHWNESNTQYEGASEHYDRAYFADQTRYGLWRGQVNTWKLQPYLKDGLDILDFGCDDVALLAALGGKN</sequence>
<dbReference type="Proteomes" id="UP001265259">
    <property type="component" value="Unassembled WGS sequence"/>
</dbReference>
<gene>
    <name evidence="1" type="ORF">RM543_17820</name>
</gene>
<evidence type="ECO:0000313" key="2">
    <source>
        <dbReference type="Proteomes" id="UP001265259"/>
    </source>
</evidence>
<proteinExistence type="predicted"/>
<protein>
    <recommendedName>
        <fullName evidence="3">Methyltransferase</fullName>
    </recommendedName>
</protein>
<dbReference type="EMBL" id="JAVRHL010000006">
    <property type="protein sequence ID" value="MDT0684533.1"/>
    <property type="molecule type" value="Genomic_DNA"/>
</dbReference>
<dbReference type="RefSeq" id="WP_311694136.1">
    <property type="nucleotide sequence ID" value="NZ_JAVRHL010000006.1"/>
</dbReference>
<keyword evidence="2" id="KW-1185">Reference proteome</keyword>